<feature type="non-terminal residue" evidence="1">
    <location>
        <position position="1"/>
    </location>
</feature>
<organism evidence="1">
    <name type="scientific">human gut metagenome</name>
    <dbReference type="NCBI Taxonomy" id="408170"/>
    <lineage>
        <taxon>unclassified sequences</taxon>
        <taxon>metagenomes</taxon>
        <taxon>organismal metagenomes</taxon>
    </lineage>
</organism>
<protein>
    <submittedName>
        <fullName evidence="1">Uncharacterized protein</fullName>
    </submittedName>
</protein>
<evidence type="ECO:0000313" key="1">
    <source>
        <dbReference type="EMBL" id="ETJ41703.1"/>
    </source>
</evidence>
<comment type="caution">
    <text evidence="1">The sequence shown here is derived from an EMBL/GenBank/DDBJ whole genome shotgun (WGS) entry which is preliminary data.</text>
</comment>
<proteinExistence type="predicted"/>
<gene>
    <name evidence="1" type="ORF">Q604_UNBC04374G0001</name>
</gene>
<sequence length="69" mass="8007">WRRALRESAKQVFGLVKQALGRSSPARTALEKFSQLHRRADSWYLGREREIVRIDNLLEAASGRSLRLE</sequence>
<dbReference type="EMBL" id="AZMM01004374">
    <property type="protein sequence ID" value="ETJ41703.1"/>
    <property type="molecule type" value="Genomic_DNA"/>
</dbReference>
<accession>W1YGM7</accession>
<reference evidence="1" key="1">
    <citation type="submission" date="2013-12" db="EMBL/GenBank/DDBJ databases">
        <title>A Varibaculum cambriense genome reconstructed from a premature infant gut community with otherwise low bacterial novelty that shifts toward anaerobic metabolism during the third week of life.</title>
        <authorList>
            <person name="Brown C.T."/>
            <person name="Sharon I."/>
            <person name="Thomas B.C."/>
            <person name="Castelle C.J."/>
            <person name="Morowitz M.J."/>
            <person name="Banfield J.F."/>
        </authorList>
    </citation>
    <scope>NUCLEOTIDE SEQUENCE</scope>
</reference>
<dbReference type="AlphaFoldDB" id="W1YGM7"/>
<name>W1YGM7_9ZZZZ</name>